<evidence type="ECO:0000313" key="12">
    <source>
        <dbReference type="EMBL" id="PRQ03548.1"/>
    </source>
</evidence>
<reference evidence="12 13" key="1">
    <citation type="submission" date="2018-03" db="EMBL/GenBank/DDBJ databases">
        <title>Draft Genome Sequences of the Obligatory Marine Myxobacteria Enhygromyxa salina SWB005.</title>
        <authorList>
            <person name="Poehlein A."/>
            <person name="Moghaddam J.A."/>
            <person name="Harms H."/>
            <person name="Alanjari M."/>
            <person name="Koenig G.M."/>
            <person name="Daniel R."/>
            <person name="Schaeberle T.F."/>
        </authorList>
    </citation>
    <scope>NUCLEOTIDE SEQUENCE [LARGE SCALE GENOMIC DNA]</scope>
    <source>
        <strain evidence="12 13">SWB005</strain>
    </source>
</reference>
<dbReference type="GO" id="GO:0000105">
    <property type="term" value="P:L-histidine biosynthetic process"/>
    <property type="evidence" value="ECO:0007669"/>
    <property type="project" value="UniProtKB-UniRule"/>
</dbReference>
<comment type="caution">
    <text evidence="12">The sequence shown here is derived from an EMBL/GenBank/DDBJ whole genome shotgun (WGS) entry which is preliminary data.</text>
</comment>
<evidence type="ECO:0000256" key="5">
    <source>
        <dbReference type="ARBA" id="ARBA00022490"/>
    </source>
</evidence>
<evidence type="ECO:0000256" key="10">
    <source>
        <dbReference type="RuleBase" id="RU003657"/>
    </source>
</evidence>
<dbReference type="InterPro" id="IPR013785">
    <property type="entry name" value="Aldolase_TIM"/>
</dbReference>
<keyword evidence="8 9" id="KW-0413">Isomerase</keyword>
<proteinExistence type="inferred from homology"/>
<evidence type="ECO:0000256" key="2">
    <source>
        <dbReference type="ARBA" id="ARBA00004496"/>
    </source>
</evidence>
<protein>
    <recommendedName>
        <fullName evidence="9 11">1-(5-phosphoribosyl)-5-[(5-phosphoribosylamino)methylideneamino] imidazole-4-carboxamide isomerase</fullName>
        <ecNumber evidence="9 11">5.3.1.16</ecNumber>
    </recommendedName>
    <alternativeName>
        <fullName evidence="9">Phosphoribosylformimino-5-aminoimidazole carboxamide ribotide isomerase</fullName>
    </alternativeName>
</protein>
<feature type="active site" description="Proton acceptor" evidence="9">
    <location>
        <position position="8"/>
    </location>
</feature>
<dbReference type="PANTHER" id="PTHR43090:SF2">
    <property type="entry name" value="1-(5-PHOSPHORIBOSYL)-5-[(5-PHOSPHORIBOSYLAMINO)METHYLIDENEAMINO] IMIDAZOLE-4-CARBOXAMIDE ISOMERASE"/>
    <property type="match status" value="1"/>
</dbReference>
<dbReference type="SUPFAM" id="SSF51366">
    <property type="entry name" value="Ribulose-phoshate binding barrel"/>
    <property type="match status" value="1"/>
</dbReference>
<evidence type="ECO:0000256" key="6">
    <source>
        <dbReference type="ARBA" id="ARBA00022605"/>
    </source>
</evidence>
<accession>A0A2S9YEJ9</accession>
<dbReference type="InterPro" id="IPR023016">
    <property type="entry name" value="HisA/PriA"/>
</dbReference>
<dbReference type="InterPro" id="IPR006062">
    <property type="entry name" value="His_biosynth"/>
</dbReference>
<dbReference type="EMBL" id="PVNK01000079">
    <property type="protein sequence ID" value="PRQ03548.1"/>
    <property type="molecule type" value="Genomic_DNA"/>
</dbReference>
<dbReference type="NCBIfam" id="TIGR00007">
    <property type="entry name" value="1-(5-phosphoribosyl)-5-[(5-phosphoribosylamino)methylideneamino]imidazole-4-carboxamide isomerase"/>
    <property type="match status" value="1"/>
</dbReference>
<dbReference type="EC" id="5.3.1.16" evidence="9 11"/>
<evidence type="ECO:0000256" key="8">
    <source>
        <dbReference type="ARBA" id="ARBA00023235"/>
    </source>
</evidence>
<sequence>MLVIPAIDLLEGRAVRLAKGDRARATTYSHDPCGLARQFVRAGARRLHVVDLDGAFAGQPAQVELIRRLLNAAREAADPSKPVELEVGGGIRDAAAVETLIEAGVDKVVVGTLAVREPKLVAELCRAHPSAIIVAIDARDGLVSIEGWRETSTVPAAQLACQAAEWGAAGLLFTDISRDGLQVGPAVESTAAVQAEVDRVGPIDVIASGGVGSLEHLDALAAAGVRAVICGRALYEHSFTLEEALARC</sequence>
<dbReference type="FunFam" id="3.20.20.70:FF:000009">
    <property type="entry name" value="1-(5-phosphoribosyl)-5-[(5-phosphoribosylamino)methylideneamino] imidazole-4-carboxamide isomerase"/>
    <property type="match status" value="1"/>
</dbReference>
<keyword evidence="6 9" id="KW-0028">Amino-acid biosynthesis</keyword>
<dbReference type="Pfam" id="PF00977">
    <property type="entry name" value="His_biosynth"/>
    <property type="match status" value="1"/>
</dbReference>
<evidence type="ECO:0000256" key="3">
    <source>
        <dbReference type="ARBA" id="ARBA00005133"/>
    </source>
</evidence>
<keyword evidence="13" id="KW-1185">Reference proteome</keyword>
<keyword evidence="5 9" id="KW-0963">Cytoplasm</keyword>
<dbReference type="InterPro" id="IPR006063">
    <property type="entry name" value="HisA_bact_arch"/>
</dbReference>
<gene>
    <name evidence="9 12" type="primary">hisA</name>
    <name evidence="12" type="ORF">ENSA5_14800</name>
</gene>
<organism evidence="12 13">
    <name type="scientific">Enhygromyxa salina</name>
    <dbReference type="NCBI Taxonomy" id="215803"/>
    <lineage>
        <taxon>Bacteria</taxon>
        <taxon>Pseudomonadati</taxon>
        <taxon>Myxococcota</taxon>
        <taxon>Polyangia</taxon>
        <taxon>Nannocystales</taxon>
        <taxon>Nannocystaceae</taxon>
        <taxon>Enhygromyxa</taxon>
    </lineage>
</organism>
<dbReference type="Gene3D" id="3.20.20.70">
    <property type="entry name" value="Aldolase class I"/>
    <property type="match status" value="1"/>
</dbReference>
<dbReference type="UniPathway" id="UPA00031">
    <property type="reaction ID" value="UER00009"/>
</dbReference>
<dbReference type="HAMAP" id="MF_01014">
    <property type="entry name" value="HisA"/>
    <property type="match status" value="1"/>
</dbReference>
<dbReference type="Proteomes" id="UP000237968">
    <property type="component" value="Unassembled WGS sequence"/>
</dbReference>
<dbReference type="OrthoDB" id="9807749at2"/>
<evidence type="ECO:0000256" key="7">
    <source>
        <dbReference type="ARBA" id="ARBA00023102"/>
    </source>
</evidence>
<evidence type="ECO:0000256" key="9">
    <source>
        <dbReference type="HAMAP-Rule" id="MF_01014"/>
    </source>
</evidence>
<dbReference type="InterPro" id="IPR011060">
    <property type="entry name" value="RibuloseP-bd_barrel"/>
</dbReference>
<dbReference type="CDD" id="cd04732">
    <property type="entry name" value="HisA"/>
    <property type="match status" value="1"/>
</dbReference>
<dbReference type="PANTHER" id="PTHR43090">
    <property type="entry name" value="1-(5-PHOSPHORIBOSYL)-5-[(5-PHOSPHORIBOSYLAMINO)METHYLIDENEAMINO] IMIDAZOLE-4-CARBOXAMIDE ISOMERASE"/>
    <property type="match status" value="1"/>
</dbReference>
<keyword evidence="7 9" id="KW-0368">Histidine biosynthesis</keyword>
<dbReference type="InterPro" id="IPR044524">
    <property type="entry name" value="Isoase_HisA-like"/>
</dbReference>
<evidence type="ECO:0000256" key="4">
    <source>
        <dbReference type="ARBA" id="ARBA00009667"/>
    </source>
</evidence>
<dbReference type="GO" id="GO:0000162">
    <property type="term" value="P:L-tryptophan biosynthetic process"/>
    <property type="evidence" value="ECO:0007669"/>
    <property type="project" value="TreeGrafter"/>
</dbReference>
<comment type="catalytic activity">
    <reaction evidence="1 9 11">
        <text>1-(5-phospho-beta-D-ribosyl)-5-[(5-phospho-beta-D-ribosylamino)methylideneamino]imidazole-4-carboxamide = 5-[(5-phospho-1-deoxy-D-ribulos-1-ylimino)methylamino]-1-(5-phospho-beta-D-ribosyl)imidazole-4-carboxamide</text>
        <dbReference type="Rhea" id="RHEA:15469"/>
        <dbReference type="ChEBI" id="CHEBI:58435"/>
        <dbReference type="ChEBI" id="CHEBI:58525"/>
        <dbReference type="EC" id="5.3.1.16"/>
    </reaction>
</comment>
<comment type="similarity">
    <text evidence="4 9 10">Belongs to the HisA/HisF family.</text>
</comment>
<dbReference type="GO" id="GO:0005737">
    <property type="term" value="C:cytoplasm"/>
    <property type="evidence" value="ECO:0007669"/>
    <property type="project" value="UniProtKB-SubCell"/>
</dbReference>
<dbReference type="GO" id="GO:0003949">
    <property type="term" value="F:1-(5-phosphoribosyl)-5-[(5-phosphoribosylamino)methylideneamino]imidazole-4-carboxamide isomerase activity"/>
    <property type="evidence" value="ECO:0007669"/>
    <property type="project" value="UniProtKB-UniRule"/>
</dbReference>
<comment type="subcellular location">
    <subcellularLocation>
        <location evidence="2 9 11">Cytoplasm</location>
    </subcellularLocation>
</comment>
<evidence type="ECO:0000313" key="13">
    <source>
        <dbReference type="Proteomes" id="UP000237968"/>
    </source>
</evidence>
<dbReference type="AlphaFoldDB" id="A0A2S9YEJ9"/>
<evidence type="ECO:0000256" key="1">
    <source>
        <dbReference type="ARBA" id="ARBA00000901"/>
    </source>
</evidence>
<feature type="active site" description="Proton donor" evidence="9">
    <location>
        <position position="137"/>
    </location>
</feature>
<evidence type="ECO:0000256" key="11">
    <source>
        <dbReference type="RuleBase" id="RU003658"/>
    </source>
</evidence>
<name>A0A2S9YEJ9_9BACT</name>
<comment type="pathway">
    <text evidence="3 9 11">Amino-acid biosynthesis; L-histidine biosynthesis; L-histidine from 5-phospho-alpha-D-ribose 1-diphosphate: step 4/9.</text>
</comment>